<dbReference type="Gene3D" id="2.40.160.20">
    <property type="match status" value="1"/>
</dbReference>
<dbReference type="AlphaFoldDB" id="I8TBP9"/>
<organism evidence="2 3">
    <name type="scientific">Hydrocarboniphaga effusa AP103</name>
    <dbReference type="NCBI Taxonomy" id="1172194"/>
    <lineage>
        <taxon>Bacteria</taxon>
        <taxon>Pseudomonadati</taxon>
        <taxon>Pseudomonadota</taxon>
        <taxon>Gammaproteobacteria</taxon>
        <taxon>Nevskiales</taxon>
        <taxon>Nevskiaceae</taxon>
        <taxon>Hydrocarboniphaga</taxon>
    </lineage>
</organism>
<dbReference type="InterPro" id="IPR011250">
    <property type="entry name" value="OMP/PagP_B-barrel"/>
</dbReference>
<dbReference type="RefSeq" id="WP_007184055.1">
    <property type="nucleotide sequence ID" value="NZ_AKGD01000001.1"/>
</dbReference>
<keyword evidence="1" id="KW-0732">Signal</keyword>
<evidence type="ECO:0000313" key="3">
    <source>
        <dbReference type="Proteomes" id="UP000003704"/>
    </source>
</evidence>
<dbReference type="OrthoDB" id="9807574at2"/>
<feature type="signal peptide" evidence="1">
    <location>
        <begin position="1"/>
        <end position="26"/>
    </location>
</feature>
<dbReference type="Proteomes" id="UP000003704">
    <property type="component" value="Unassembled WGS sequence"/>
</dbReference>
<accession>I8TBP9</accession>
<dbReference type="EMBL" id="AKGD01000001">
    <property type="protein sequence ID" value="EIT70963.1"/>
    <property type="molecule type" value="Genomic_DNA"/>
</dbReference>
<evidence type="ECO:0008006" key="4">
    <source>
        <dbReference type="Google" id="ProtNLM"/>
    </source>
</evidence>
<feature type="chain" id="PRO_5003714254" description="OmpW family protein" evidence="1">
    <location>
        <begin position="27"/>
        <end position="205"/>
    </location>
</feature>
<proteinExistence type="predicted"/>
<evidence type="ECO:0000256" key="1">
    <source>
        <dbReference type="SAM" id="SignalP"/>
    </source>
</evidence>
<dbReference type="GO" id="GO:0055085">
    <property type="term" value="P:transmembrane transport"/>
    <property type="evidence" value="ECO:0007669"/>
    <property type="project" value="TreeGrafter"/>
</dbReference>
<dbReference type="InterPro" id="IPR005618">
    <property type="entry name" value="OMPW"/>
</dbReference>
<reference evidence="2 3" key="1">
    <citation type="journal article" date="2012" name="J. Bacteriol.">
        <title>Genome Sequence of n-Alkane-Degrading Hydrocarboniphaga effusa Strain AP103T (ATCC BAA-332T).</title>
        <authorList>
            <person name="Chang H.K."/>
            <person name="Zylstra G.J."/>
            <person name="Chae J.C."/>
        </authorList>
    </citation>
    <scope>NUCLEOTIDE SEQUENCE [LARGE SCALE GENOMIC DNA]</scope>
    <source>
        <strain evidence="2 3">AP103</strain>
    </source>
</reference>
<comment type="caution">
    <text evidence="2">The sequence shown here is derived from an EMBL/GenBank/DDBJ whole genome shotgun (WGS) entry which is preliminary data.</text>
</comment>
<dbReference type="STRING" id="1172194.WQQ_11000"/>
<name>I8TBP9_9GAMM</name>
<dbReference type="SUPFAM" id="SSF56925">
    <property type="entry name" value="OMPA-like"/>
    <property type="match status" value="1"/>
</dbReference>
<dbReference type="Pfam" id="PF03922">
    <property type="entry name" value="OmpW"/>
    <property type="match status" value="1"/>
</dbReference>
<dbReference type="PANTHER" id="PTHR36920:SF1">
    <property type="entry name" value="OUTER MEMBRANE PROTEIN W"/>
    <property type="match status" value="1"/>
</dbReference>
<sequence>MAARANTVTTLALCLSTGLVSNAALAHESGEITARVGSHYVVPDSDNGDVVDVKSAFGLTGGVQYFICPSLAVDLLVAAPFKHDIALKSGGGDVASTRHLPPTLSLVWYPQISETFKPFVGAGLNYTLFFDEKTRGALAGTRLSLDNSFGAAFVAGLEVAIDPRWSVVADVRYLDIDSKARVDGDSIGTVTVDPVGYGLALAYRF</sequence>
<dbReference type="PATRIC" id="fig|1172194.4.peg.1055"/>
<keyword evidence="3" id="KW-1185">Reference proteome</keyword>
<protein>
    <recommendedName>
        <fullName evidence="4">OmpW family protein</fullName>
    </recommendedName>
</protein>
<gene>
    <name evidence="2" type="ORF">WQQ_11000</name>
</gene>
<dbReference type="GO" id="GO:0019867">
    <property type="term" value="C:outer membrane"/>
    <property type="evidence" value="ECO:0007669"/>
    <property type="project" value="InterPro"/>
</dbReference>
<dbReference type="PANTHER" id="PTHR36920">
    <property type="match status" value="1"/>
</dbReference>
<evidence type="ECO:0000313" key="2">
    <source>
        <dbReference type="EMBL" id="EIT70963.1"/>
    </source>
</evidence>